<dbReference type="STRING" id="436010.A0A166S0Q7"/>
<proteinExistence type="predicted"/>
<dbReference type="Gene3D" id="3.20.20.140">
    <property type="entry name" value="Metal-dependent hydrolases"/>
    <property type="match status" value="1"/>
</dbReference>
<keyword evidence="2" id="KW-1185">Reference proteome</keyword>
<gene>
    <name evidence="1" type="ORF">FIBSPDRAFT_779210</name>
</gene>
<dbReference type="Proteomes" id="UP000076532">
    <property type="component" value="Unassembled WGS sequence"/>
</dbReference>
<dbReference type="InterPro" id="IPR032466">
    <property type="entry name" value="Metal_Hydrolase"/>
</dbReference>
<dbReference type="AlphaFoldDB" id="A0A166S0Q7"/>
<dbReference type="PANTHER" id="PTHR47345">
    <property type="entry name" value="CUT9-INTERACTING PROTEIN SCN1"/>
    <property type="match status" value="1"/>
</dbReference>
<dbReference type="Pfam" id="PF01026">
    <property type="entry name" value="TatD_DNase"/>
    <property type="match status" value="1"/>
</dbReference>
<reference evidence="1 2" key="1">
    <citation type="journal article" date="2016" name="Mol. Biol. Evol.">
        <title>Comparative Genomics of Early-Diverging Mushroom-Forming Fungi Provides Insights into the Origins of Lignocellulose Decay Capabilities.</title>
        <authorList>
            <person name="Nagy L.G."/>
            <person name="Riley R."/>
            <person name="Tritt A."/>
            <person name="Adam C."/>
            <person name="Daum C."/>
            <person name="Floudas D."/>
            <person name="Sun H."/>
            <person name="Yadav J.S."/>
            <person name="Pangilinan J."/>
            <person name="Larsson K.H."/>
            <person name="Matsuura K."/>
            <person name="Barry K."/>
            <person name="Labutti K."/>
            <person name="Kuo R."/>
            <person name="Ohm R.A."/>
            <person name="Bhattacharya S.S."/>
            <person name="Shirouzu T."/>
            <person name="Yoshinaga Y."/>
            <person name="Martin F.M."/>
            <person name="Grigoriev I.V."/>
            <person name="Hibbett D.S."/>
        </authorList>
    </citation>
    <scope>NUCLEOTIDE SEQUENCE [LARGE SCALE GENOMIC DNA]</scope>
    <source>
        <strain evidence="1 2">CBS 109695</strain>
    </source>
</reference>
<evidence type="ECO:0000313" key="1">
    <source>
        <dbReference type="EMBL" id="KZP28883.1"/>
    </source>
</evidence>
<sequence>MAPIPLPSLSILAHLVDVHCHPTDSPVPSESVRDLPLRICAMSTRPSDQNLVDELAKANPERVIPCFGYHPWFTHWVSLDDRPPAKEEHYRSLFLPLPNAELEDPFTALLAHLPDPVSLSSYMSTLRKNLTAHPTALLGEVGLDRVVRVPLSFPAPGHPSGDALQLTPFSIPLAHQLAVLEAQLGLAVELGRAVSMHSVKAQAATKELIERMRERYGERWVRISVDLHSCGMSAETCRDIQKKHPNIYLSLSTTINARSPAHRKLIAACDPLRLLAESDINRIDLCASRTWEIIKIIAEVKDWWIEEEWDYSPEDGDETAREKWGVVKRLEANWEQFLRGGMRGKV</sequence>
<protein>
    <submittedName>
        <fullName evidence="1">TatD DNase family Scn1</fullName>
    </submittedName>
</protein>
<dbReference type="EMBL" id="KV417501">
    <property type="protein sequence ID" value="KZP28883.1"/>
    <property type="molecule type" value="Genomic_DNA"/>
</dbReference>
<dbReference type="InterPro" id="IPR053044">
    <property type="entry name" value="Metallo-hydrolase/TatD-type"/>
</dbReference>
<accession>A0A166S0Q7</accession>
<dbReference type="InterPro" id="IPR001130">
    <property type="entry name" value="TatD-like"/>
</dbReference>
<evidence type="ECO:0000313" key="2">
    <source>
        <dbReference type="Proteomes" id="UP000076532"/>
    </source>
</evidence>
<dbReference type="PANTHER" id="PTHR47345:SF1">
    <property type="entry name" value="CUT9-INTERACTING PROTEIN SCN1"/>
    <property type="match status" value="1"/>
</dbReference>
<dbReference type="OrthoDB" id="413993at2759"/>
<name>A0A166S0Q7_9AGAM</name>
<dbReference type="SUPFAM" id="SSF51556">
    <property type="entry name" value="Metallo-dependent hydrolases"/>
    <property type="match status" value="1"/>
</dbReference>
<dbReference type="GO" id="GO:0016788">
    <property type="term" value="F:hydrolase activity, acting on ester bonds"/>
    <property type="evidence" value="ECO:0007669"/>
    <property type="project" value="InterPro"/>
</dbReference>
<organism evidence="1 2">
    <name type="scientific">Athelia psychrophila</name>
    <dbReference type="NCBI Taxonomy" id="1759441"/>
    <lineage>
        <taxon>Eukaryota</taxon>
        <taxon>Fungi</taxon>
        <taxon>Dikarya</taxon>
        <taxon>Basidiomycota</taxon>
        <taxon>Agaricomycotina</taxon>
        <taxon>Agaricomycetes</taxon>
        <taxon>Agaricomycetidae</taxon>
        <taxon>Atheliales</taxon>
        <taxon>Atheliaceae</taxon>
        <taxon>Athelia</taxon>
    </lineage>
</organism>